<evidence type="ECO:0000259" key="2">
    <source>
        <dbReference type="SMART" id="SM00226"/>
    </source>
</evidence>
<sequence length="154" mass="17360">MTGVRDRVAIPGSVLFMCTYNAVRSPVAEGLAKHWLGKSVYIQSAGVREGPLDGFAVAVAAEEGIDIKKHQPKLLEDLEDSNFDLIITLSPDAHRAALELTRTQDVTVEYWPTEDPTGIEGSREERLSHYRAMRDRLHDRIIERFPRQFFPKVG</sequence>
<dbReference type="SUPFAM" id="SSF52788">
    <property type="entry name" value="Phosphotyrosine protein phosphatases I"/>
    <property type="match status" value="1"/>
</dbReference>
<dbReference type="CDD" id="cd16345">
    <property type="entry name" value="LMWP_ArsC"/>
    <property type="match status" value="1"/>
</dbReference>
<dbReference type="InterPro" id="IPR036196">
    <property type="entry name" value="Ptyr_pPase_sf"/>
</dbReference>
<keyword evidence="1" id="KW-0059">Arsenical resistance</keyword>
<dbReference type="Pfam" id="PF01451">
    <property type="entry name" value="LMWPc"/>
    <property type="match status" value="1"/>
</dbReference>
<dbReference type="RefSeq" id="WP_379878108.1">
    <property type="nucleotide sequence ID" value="NZ_JBHUIP010000014.1"/>
</dbReference>
<name>A0ABW5E0J7_9PROT</name>
<feature type="domain" description="Phosphotyrosine protein phosphatase I" evidence="2">
    <location>
        <begin position="12"/>
        <end position="147"/>
    </location>
</feature>
<dbReference type="PANTHER" id="PTHR43428">
    <property type="entry name" value="ARSENATE REDUCTASE"/>
    <property type="match status" value="1"/>
</dbReference>
<accession>A0ABW5E0J7</accession>
<evidence type="ECO:0000313" key="4">
    <source>
        <dbReference type="Proteomes" id="UP001597295"/>
    </source>
</evidence>
<evidence type="ECO:0000313" key="3">
    <source>
        <dbReference type="EMBL" id="MFD2264955.1"/>
    </source>
</evidence>
<evidence type="ECO:0000256" key="1">
    <source>
        <dbReference type="ARBA" id="ARBA00022849"/>
    </source>
</evidence>
<dbReference type="SMART" id="SM00226">
    <property type="entry name" value="LMWPc"/>
    <property type="match status" value="1"/>
</dbReference>
<protein>
    <submittedName>
        <fullName evidence="3">Low molecular weight phosphatase family protein</fullName>
    </submittedName>
</protein>
<keyword evidence="4" id="KW-1185">Reference proteome</keyword>
<dbReference type="Proteomes" id="UP001597295">
    <property type="component" value="Unassembled WGS sequence"/>
</dbReference>
<proteinExistence type="predicted"/>
<dbReference type="PANTHER" id="PTHR43428:SF1">
    <property type="entry name" value="ARSENATE REDUCTASE"/>
    <property type="match status" value="1"/>
</dbReference>
<comment type="caution">
    <text evidence="3">The sequence shown here is derived from an EMBL/GenBank/DDBJ whole genome shotgun (WGS) entry which is preliminary data.</text>
</comment>
<dbReference type="Gene3D" id="3.40.50.2300">
    <property type="match status" value="1"/>
</dbReference>
<reference evidence="4" key="1">
    <citation type="journal article" date="2019" name="Int. J. Syst. Evol. Microbiol.">
        <title>The Global Catalogue of Microorganisms (GCM) 10K type strain sequencing project: providing services to taxonomists for standard genome sequencing and annotation.</title>
        <authorList>
            <consortium name="The Broad Institute Genomics Platform"/>
            <consortium name="The Broad Institute Genome Sequencing Center for Infectious Disease"/>
            <person name="Wu L."/>
            <person name="Ma J."/>
        </authorList>
    </citation>
    <scope>NUCLEOTIDE SEQUENCE [LARGE SCALE GENOMIC DNA]</scope>
    <source>
        <strain evidence="4">CGMCC 1.19062</strain>
    </source>
</reference>
<organism evidence="3 4">
    <name type="scientific">Lacibacterium aquatile</name>
    <dbReference type="NCBI Taxonomy" id="1168082"/>
    <lineage>
        <taxon>Bacteria</taxon>
        <taxon>Pseudomonadati</taxon>
        <taxon>Pseudomonadota</taxon>
        <taxon>Alphaproteobacteria</taxon>
        <taxon>Rhodospirillales</taxon>
        <taxon>Rhodospirillaceae</taxon>
    </lineage>
</organism>
<dbReference type="EMBL" id="JBHUIP010000014">
    <property type="protein sequence ID" value="MFD2264955.1"/>
    <property type="molecule type" value="Genomic_DNA"/>
</dbReference>
<gene>
    <name evidence="3" type="ORF">ACFSM5_18765</name>
</gene>
<dbReference type="InterPro" id="IPR023485">
    <property type="entry name" value="Ptyr_pPase"/>
</dbReference>